<feature type="transmembrane region" description="Helical" evidence="6">
    <location>
        <begin position="85"/>
        <end position="106"/>
    </location>
</feature>
<evidence type="ECO:0000256" key="3">
    <source>
        <dbReference type="ARBA" id="ARBA00022989"/>
    </source>
</evidence>
<feature type="transmembrane region" description="Helical" evidence="6">
    <location>
        <begin position="175"/>
        <end position="207"/>
    </location>
</feature>
<evidence type="ECO:0000256" key="2">
    <source>
        <dbReference type="ARBA" id="ARBA00022692"/>
    </source>
</evidence>
<feature type="transmembrane region" description="Helical" evidence="6">
    <location>
        <begin position="6"/>
        <end position="29"/>
    </location>
</feature>
<dbReference type="PROSITE" id="PS50262">
    <property type="entry name" value="G_PROTEIN_RECEP_F1_2"/>
    <property type="match status" value="1"/>
</dbReference>
<dbReference type="AlphaFoldDB" id="A0A0N4UCS3"/>
<accession>A0A0N4UCS3</accession>
<comment type="subcellular location">
    <subcellularLocation>
        <location evidence="1">Membrane</location>
    </subcellularLocation>
</comment>
<sequence>MDSQNLLAFIILAIVITGIFGNFISIIIFSRAHMRALPVNILLCALSTVDLALLLLSIPVFVIPGLEPWLNVSVLYEYYAYMLKFVYPINLIMQTCSIYIMVLITMERWSAVCKPLQVRIWCTAKKSRNAVFIIFLCAILYNIPRFFEYTIETADNGNVIYARNLRDPHLYPYYMIGYFTTCYLITHFIVPFGIIIVMNLNVCWTMFAMSRIRSDLTHQQQRENSTTIMLLVVTILFASCNLLPFVLNLIECIIPDFFTNSNTTKLAYQLNDISNLLVILNSAITFIIYFIFSEKYRKTLQMLR</sequence>
<dbReference type="WBParaSite" id="DME_0000508101-mRNA-1">
    <property type="protein sequence ID" value="DME_0000508101-mRNA-1"/>
    <property type="gene ID" value="DME_0000508101"/>
</dbReference>
<dbReference type="InterPro" id="IPR000276">
    <property type="entry name" value="GPCR_Rhodpsn"/>
</dbReference>
<reference evidence="8 10" key="2">
    <citation type="submission" date="2018-11" db="EMBL/GenBank/DDBJ databases">
        <authorList>
            <consortium name="Pathogen Informatics"/>
        </authorList>
    </citation>
    <scope>NUCLEOTIDE SEQUENCE [LARGE SCALE GENOMIC DNA]</scope>
</reference>
<evidence type="ECO:0000256" key="6">
    <source>
        <dbReference type="SAM" id="Phobius"/>
    </source>
</evidence>
<dbReference type="CDD" id="cd14978">
    <property type="entry name" value="7tmA_FMRFamide_R-like"/>
    <property type="match status" value="1"/>
</dbReference>
<gene>
    <name evidence="8" type="ORF">DME_LOCUS8880</name>
</gene>
<dbReference type="PRINTS" id="PR00237">
    <property type="entry name" value="GPCRRHODOPSN"/>
</dbReference>
<dbReference type="InterPro" id="IPR017452">
    <property type="entry name" value="GPCR_Rhodpsn_7TM"/>
</dbReference>
<dbReference type="Proteomes" id="UP000038040">
    <property type="component" value="Unplaced"/>
</dbReference>
<dbReference type="PROSITE" id="PS00237">
    <property type="entry name" value="G_PROTEIN_RECEP_F1_1"/>
    <property type="match status" value="1"/>
</dbReference>
<dbReference type="STRING" id="318479.A0A0N4UCS3"/>
<name>A0A0N4UCS3_DRAME</name>
<dbReference type="EMBL" id="UYYG01001173">
    <property type="protein sequence ID" value="VDN58907.1"/>
    <property type="molecule type" value="Genomic_DNA"/>
</dbReference>
<evidence type="ECO:0000259" key="7">
    <source>
        <dbReference type="PROSITE" id="PS50262"/>
    </source>
</evidence>
<protein>
    <submittedName>
        <fullName evidence="11">G_PROTEIN_RECEP_F1_2 domain-containing protein</fullName>
    </submittedName>
</protein>
<dbReference type="OrthoDB" id="10011262at2759"/>
<feature type="transmembrane region" description="Helical" evidence="6">
    <location>
        <begin position="127"/>
        <end position="143"/>
    </location>
</feature>
<feature type="transmembrane region" description="Helical" evidence="6">
    <location>
        <begin position="273"/>
        <end position="292"/>
    </location>
</feature>
<dbReference type="PANTHER" id="PTHR47323:SF4">
    <property type="entry name" value="FMRFAMIDE PEPTIDE RECEPTOR FRPR-18"/>
    <property type="match status" value="1"/>
</dbReference>
<evidence type="ECO:0000313" key="8">
    <source>
        <dbReference type="EMBL" id="VDN58907.1"/>
    </source>
</evidence>
<evidence type="ECO:0000256" key="5">
    <source>
        <dbReference type="RuleBase" id="RU000688"/>
    </source>
</evidence>
<dbReference type="GO" id="GO:0016020">
    <property type="term" value="C:membrane"/>
    <property type="evidence" value="ECO:0007669"/>
    <property type="project" value="UniProtKB-SubCell"/>
</dbReference>
<dbReference type="Gene3D" id="1.20.1070.10">
    <property type="entry name" value="Rhodopsin 7-helix transmembrane proteins"/>
    <property type="match status" value="1"/>
</dbReference>
<evidence type="ECO:0000313" key="10">
    <source>
        <dbReference type="Proteomes" id="UP000274756"/>
    </source>
</evidence>
<evidence type="ECO:0000313" key="9">
    <source>
        <dbReference type="Proteomes" id="UP000038040"/>
    </source>
</evidence>
<keyword evidence="5" id="KW-0807">Transducer</keyword>
<keyword evidence="5" id="KW-0297">G-protein coupled receptor</keyword>
<keyword evidence="10" id="KW-1185">Reference proteome</keyword>
<organism evidence="9 11">
    <name type="scientific">Dracunculus medinensis</name>
    <name type="common">Guinea worm</name>
    <dbReference type="NCBI Taxonomy" id="318479"/>
    <lineage>
        <taxon>Eukaryota</taxon>
        <taxon>Metazoa</taxon>
        <taxon>Ecdysozoa</taxon>
        <taxon>Nematoda</taxon>
        <taxon>Chromadorea</taxon>
        <taxon>Rhabditida</taxon>
        <taxon>Spirurina</taxon>
        <taxon>Dracunculoidea</taxon>
        <taxon>Dracunculidae</taxon>
        <taxon>Dracunculus</taxon>
    </lineage>
</organism>
<evidence type="ECO:0000313" key="11">
    <source>
        <dbReference type="WBParaSite" id="DME_0000508101-mRNA-1"/>
    </source>
</evidence>
<keyword evidence="3 6" id="KW-1133">Transmembrane helix</keyword>
<keyword evidence="2 5" id="KW-0812">Transmembrane</keyword>
<evidence type="ECO:0000256" key="4">
    <source>
        <dbReference type="ARBA" id="ARBA00023136"/>
    </source>
</evidence>
<proteinExistence type="inferred from homology"/>
<dbReference type="InterPro" id="IPR053352">
    <property type="entry name" value="FMRFamide_rcpt"/>
</dbReference>
<dbReference type="SUPFAM" id="SSF81321">
    <property type="entry name" value="Family A G protein-coupled receptor-like"/>
    <property type="match status" value="1"/>
</dbReference>
<dbReference type="Pfam" id="PF00001">
    <property type="entry name" value="7tm_1"/>
    <property type="match status" value="1"/>
</dbReference>
<dbReference type="Proteomes" id="UP000274756">
    <property type="component" value="Unassembled WGS sequence"/>
</dbReference>
<reference evidence="11" key="1">
    <citation type="submission" date="2017-02" db="UniProtKB">
        <authorList>
            <consortium name="WormBaseParasite"/>
        </authorList>
    </citation>
    <scope>IDENTIFICATION</scope>
</reference>
<feature type="transmembrane region" description="Helical" evidence="6">
    <location>
        <begin position="228"/>
        <end position="250"/>
    </location>
</feature>
<keyword evidence="5" id="KW-0675">Receptor</keyword>
<dbReference type="GO" id="GO:0004930">
    <property type="term" value="F:G protein-coupled receptor activity"/>
    <property type="evidence" value="ECO:0007669"/>
    <property type="project" value="UniProtKB-KW"/>
</dbReference>
<feature type="transmembrane region" description="Helical" evidence="6">
    <location>
        <begin position="41"/>
        <end position="65"/>
    </location>
</feature>
<evidence type="ECO:0000256" key="1">
    <source>
        <dbReference type="ARBA" id="ARBA00004370"/>
    </source>
</evidence>
<keyword evidence="4 6" id="KW-0472">Membrane</keyword>
<dbReference type="PANTHER" id="PTHR47323">
    <property type="entry name" value="FMRFAMIDE PEPTIDE RECEPTOR FAMILY-RELATED"/>
    <property type="match status" value="1"/>
</dbReference>
<comment type="similarity">
    <text evidence="5">Belongs to the G-protein coupled receptor 1 family.</text>
</comment>
<feature type="domain" description="G-protein coupled receptors family 1 profile" evidence="7">
    <location>
        <begin position="21"/>
        <end position="289"/>
    </location>
</feature>